<dbReference type="InterPro" id="IPR026919">
    <property type="entry name" value="ADGRV1"/>
</dbReference>
<dbReference type="AlphaFoldDB" id="A0A6I9NXS1"/>
<keyword evidence="2" id="KW-0677">Repeat</keyword>
<dbReference type="GO" id="GO:0071277">
    <property type="term" value="P:cellular response to calcium ion"/>
    <property type="evidence" value="ECO:0007669"/>
    <property type="project" value="TreeGrafter"/>
</dbReference>
<dbReference type="PANTHER" id="PTHR46682:SF1">
    <property type="entry name" value="ADHESION G-PROTEIN COUPLED RECEPTOR V1"/>
    <property type="match status" value="1"/>
</dbReference>
<dbReference type="GO" id="GO:0010855">
    <property type="term" value="F:adenylate cyclase inhibitor activity"/>
    <property type="evidence" value="ECO:0007669"/>
    <property type="project" value="TreeGrafter"/>
</dbReference>
<dbReference type="GO" id="GO:0032420">
    <property type="term" value="C:stereocilium"/>
    <property type="evidence" value="ECO:0007669"/>
    <property type="project" value="TreeGrafter"/>
</dbReference>
<keyword evidence="3" id="KW-1185">Reference proteome</keyword>
<dbReference type="KEGG" id="ncc:104954455"/>
<dbReference type="RefSeq" id="XP_010779860.1">
    <property type="nucleotide sequence ID" value="XM_010781558.1"/>
</dbReference>
<dbReference type="PANTHER" id="PTHR46682">
    <property type="entry name" value="ADHESION G-PROTEIN COUPLED RECEPTOR V1"/>
    <property type="match status" value="1"/>
</dbReference>
<dbReference type="InterPro" id="IPR009039">
    <property type="entry name" value="EAR"/>
</dbReference>
<dbReference type="GO" id="GO:0007605">
    <property type="term" value="P:sensory perception of sound"/>
    <property type="evidence" value="ECO:0007669"/>
    <property type="project" value="TreeGrafter"/>
</dbReference>
<accession>A0A6I9NXS1</accession>
<organism evidence="3 4">
    <name type="scientific">Notothenia coriiceps</name>
    <name type="common">black rockcod</name>
    <dbReference type="NCBI Taxonomy" id="8208"/>
    <lineage>
        <taxon>Eukaryota</taxon>
        <taxon>Metazoa</taxon>
        <taxon>Chordata</taxon>
        <taxon>Craniata</taxon>
        <taxon>Vertebrata</taxon>
        <taxon>Euteleostomi</taxon>
        <taxon>Actinopterygii</taxon>
        <taxon>Neopterygii</taxon>
        <taxon>Teleostei</taxon>
        <taxon>Neoteleostei</taxon>
        <taxon>Acanthomorphata</taxon>
        <taxon>Eupercaria</taxon>
        <taxon>Perciformes</taxon>
        <taxon>Notothenioidei</taxon>
        <taxon>Nototheniidae</taxon>
        <taxon>Notothenia</taxon>
    </lineage>
</organism>
<protein>
    <submittedName>
        <fullName evidence="4">G-protein coupled receptor 98-like</fullName>
    </submittedName>
</protein>
<dbReference type="Gene3D" id="2.60.40.2030">
    <property type="match status" value="1"/>
</dbReference>
<evidence type="ECO:0000256" key="1">
    <source>
        <dbReference type="ARBA" id="ARBA00022729"/>
    </source>
</evidence>
<dbReference type="OrthoDB" id="2324346at2759"/>
<dbReference type="PROSITE" id="PS50912">
    <property type="entry name" value="EAR"/>
    <property type="match status" value="3"/>
</dbReference>
<dbReference type="GeneID" id="104954455"/>
<dbReference type="GO" id="GO:0001965">
    <property type="term" value="F:G-protein alpha-subunit binding"/>
    <property type="evidence" value="ECO:0007669"/>
    <property type="project" value="TreeGrafter"/>
</dbReference>
<dbReference type="Proteomes" id="UP000504611">
    <property type="component" value="Unplaced"/>
</dbReference>
<keyword evidence="1" id="KW-0732">Signal</keyword>
<dbReference type="GO" id="GO:0016020">
    <property type="term" value="C:membrane"/>
    <property type="evidence" value="ECO:0007669"/>
    <property type="project" value="InterPro"/>
</dbReference>
<dbReference type="GO" id="GO:0007601">
    <property type="term" value="P:visual perception"/>
    <property type="evidence" value="ECO:0007669"/>
    <property type="project" value="TreeGrafter"/>
</dbReference>
<feature type="non-terminal residue" evidence="4">
    <location>
        <position position="1"/>
    </location>
</feature>
<sequence length="267" mass="29098">TNTEVVADEGGRAVFLTVSRSNGLESAVSVEWETQSDTATASEGHLPVMGVYQSFDDHPTSSWCSLPGGPSFLAMRLDRRPGVGSSYSLATLYRWQGVFVPVESVRIQDPGSCVGFAVNGSTYIAITHSGPPFSPAANLSIFKLQMDLNITLEQTLGVEALDVKHFSSEGREYLIASSQIFVWTGSSFTLFQTLDFEESVLSVTPFTRSAVPHLLVCIERQTAACLLLPWTNGRFQDPQPLQITGRAIQVETINTRAEDTLLMVVTE</sequence>
<gene>
    <name evidence="4" type="primary">LOC104954455</name>
</gene>
<dbReference type="GO" id="GO:0004930">
    <property type="term" value="F:G protein-coupled receptor activity"/>
    <property type="evidence" value="ECO:0007669"/>
    <property type="project" value="InterPro"/>
</dbReference>
<dbReference type="GO" id="GO:0005737">
    <property type="term" value="C:cytoplasm"/>
    <property type="evidence" value="ECO:0007669"/>
    <property type="project" value="TreeGrafter"/>
</dbReference>
<name>A0A6I9NXS1_9TELE</name>
<evidence type="ECO:0000256" key="2">
    <source>
        <dbReference type="ARBA" id="ARBA00022737"/>
    </source>
</evidence>
<evidence type="ECO:0000313" key="3">
    <source>
        <dbReference type="Proteomes" id="UP000504611"/>
    </source>
</evidence>
<evidence type="ECO:0000313" key="4">
    <source>
        <dbReference type="RefSeq" id="XP_010779860.1"/>
    </source>
</evidence>
<dbReference type="InterPro" id="IPR038081">
    <property type="entry name" value="CalX-like_sf"/>
</dbReference>
<dbReference type="SUPFAM" id="SSF141072">
    <property type="entry name" value="CalX-like"/>
    <property type="match status" value="1"/>
</dbReference>
<proteinExistence type="predicted"/>
<reference evidence="4" key="1">
    <citation type="submission" date="2025-08" db="UniProtKB">
        <authorList>
            <consortium name="RefSeq"/>
        </authorList>
    </citation>
    <scope>IDENTIFICATION</scope>
    <source>
        <tissue evidence="4">Muscle</tissue>
    </source>
</reference>
<feature type="non-terminal residue" evidence="4">
    <location>
        <position position="267"/>
    </location>
</feature>